<protein>
    <submittedName>
        <fullName evidence="3">Uncharacterized protein</fullName>
    </submittedName>
</protein>
<dbReference type="Proteomes" id="UP000598227">
    <property type="component" value="Unassembled WGS sequence"/>
</dbReference>
<evidence type="ECO:0000313" key="4">
    <source>
        <dbReference type="EMBL" id="MBE1204570.1"/>
    </source>
</evidence>
<dbReference type="EMBL" id="JACHGI010000002">
    <property type="protein sequence ID" value="MBB6465690.1"/>
    <property type="molecule type" value="Genomic_DNA"/>
</dbReference>
<gene>
    <name evidence="3" type="ORF">HNQ96_001548</name>
    <name evidence="4" type="ORF">IHE39_09760</name>
</gene>
<evidence type="ECO:0000256" key="1">
    <source>
        <dbReference type="SAM" id="MobiDB-lite"/>
    </source>
</evidence>
<evidence type="ECO:0000313" key="5">
    <source>
        <dbReference type="Proteomes" id="UP000532373"/>
    </source>
</evidence>
<reference evidence="4 6" key="2">
    <citation type="submission" date="2020-09" db="EMBL/GenBank/DDBJ databases">
        <title>Draft Genome Sequence of Aminobacter carboxidus type strain DSM 1086, a soil Gram-negative carboxydobacterium.</title>
        <authorList>
            <person name="Turrini P."/>
            <person name="Tescari M."/>
            <person name="Artuso I."/>
            <person name="Lugli G.A."/>
            <person name="Frangipani E."/>
            <person name="Ventura M."/>
            <person name="Visca P."/>
        </authorList>
    </citation>
    <scope>NUCLEOTIDE SEQUENCE [LARGE SCALE GENOMIC DNA]</scope>
    <source>
        <strain evidence="4 6">DSM 1086</strain>
    </source>
</reference>
<accession>A0A8E1WBK3</accession>
<proteinExistence type="predicted"/>
<name>A0A8E1WBK3_9HYPH</name>
<feature type="region of interest" description="Disordered" evidence="1">
    <location>
        <begin position="1"/>
        <end position="31"/>
    </location>
</feature>
<reference evidence="3 5" key="1">
    <citation type="submission" date="2020-08" db="EMBL/GenBank/DDBJ databases">
        <title>Genomic Encyclopedia of Type Strains, Phase IV (KMG-IV): sequencing the most valuable type-strain genomes for metagenomic binning, comparative biology and taxonomic classification.</title>
        <authorList>
            <person name="Goeker M."/>
        </authorList>
    </citation>
    <scope>NUCLEOTIDE SEQUENCE [LARGE SCALE GENOMIC DNA]</scope>
    <source>
        <strain evidence="3 5">DSM 17454</strain>
    </source>
</reference>
<evidence type="ECO:0000313" key="3">
    <source>
        <dbReference type="EMBL" id="MBB6465690.1"/>
    </source>
</evidence>
<comment type="caution">
    <text evidence="3">The sequence shown here is derived from an EMBL/GenBank/DDBJ whole genome shotgun (WGS) entry which is preliminary data.</text>
</comment>
<keyword evidence="2" id="KW-0472">Membrane</keyword>
<dbReference type="AlphaFoldDB" id="A0A8E1WBK3"/>
<organism evidence="3 5">
    <name type="scientific">Aminobacter carboxidus</name>
    <dbReference type="NCBI Taxonomy" id="376165"/>
    <lineage>
        <taxon>Bacteria</taxon>
        <taxon>Pseudomonadati</taxon>
        <taxon>Pseudomonadota</taxon>
        <taxon>Alphaproteobacteria</taxon>
        <taxon>Hyphomicrobiales</taxon>
        <taxon>Phyllobacteriaceae</taxon>
        <taxon>Aminobacter</taxon>
    </lineage>
</organism>
<keyword evidence="2" id="KW-1133">Transmembrane helix</keyword>
<dbReference type="EMBL" id="JACZEP010000002">
    <property type="protein sequence ID" value="MBE1204570.1"/>
    <property type="molecule type" value="Genomic_DNA"/>
</dbReference>
<keyword evidence="2" id="KW-0812">Transmembrane</keyword>
<evidence type="ECO:0000313" key="6">
    <source>
        <dbReference type="Proteomes" id="UP000598227"/>
    </source>
</evidence>
<feature type="transmembrane region" description="Helical" evidence="2">
    <location>
        <begin position="38"/>
        <end position="67"/>
    </location>
</feature>
<dbReference type="RefSeq" id="WP_184768170.1">
    <property type="nucleotide sequence ID" value="NZ_JACHGI010000002.1"/>
</dbReference>
<sequence>MELSVVSGIDSADIAGADTMPTPLQPQRPEKGEQQAELYFVAAVMLAMATTILHTNATAFILVLHLLQ</sequence>
<keyword evidence="6" id="KW-1185">Reference proteome</keyword>
<evidence type="ECO:0000256" key="2">
    <source>
        <dbReference type="SAM" id="Phobius"/>
    </source>
</evidence>
<dbReference type="Proteomes" id="UP000532373">
    <property type="component" value="Unassembled WGS sequence"/>
</dbReference>